<name>A0ABQ7H1Y6_DUNSA</name>
<keyword evidence="1" id="KW-0863">Zinc-finger</keyword>
<dbReference type="EMBL" id="MU069501">
    <property type="protein sequence ID" value="KAF5840869.1"/>
    <property type="molecule type" value="Genomic_DNA"/>
</dbReference>
<gene>
    <name evidence="3" type="ORF">DUNSADRAFT_15237</name>
</gene>
<accession>A0ABQ7H1Y6</accession>
<organism evidence="3 4">
    <name type="scientific">Dunaliella salina</name>
    <name type="common">Green alga</name>
    <name type="synonym">Protococcus salinus</name>
    <dbReference type="NCBI Taxonomy" id="3046"/>
    <lineage>
        <taxon>Eukaryota</taxon>
        <taxon>Viridiplantae</taxon>
        <taxon>Chlorophyta</taxon>
        <taxon>core chlorophytes</taxon>
        <taxon>Chlorophyceae</taxon>
        <taxon>CS clade</taxon>
        <taxon>Chlamydomonadales</taxon>
        <taxon>Dunaliellaceae</taxon>
        <taxon>Dunaliella</taxon>
    </lineage>
</organism>
<protein>
    <recommendedName>
        <fullName evidence="2">SWIM-type domain-containing protein</fullName>
    </recommendedName>
</protein>
<feature type="domain" description="SWIM-type" evidence="2">
    <location>
        <begin position="81"/>
        <end position="118"/>
    </location>
</feature>
<dbReference type="PANTHER" id="PTHR28498:SF1">
    <property type="entry name" value="ZINC FINGER SWIM DOMAIN-CONTAINING PROTEIN 7"/>
    <property type="match status" value="1"/>
</dbReference>
<dbReference type="Proteomes" id="UP000815325">
    <property type="component" value="Unassembled WGS sequence"/>
</dbReference>
<evidence type="ECO:0000259" key="2">
    <source>
        <dbReference type="PROSITE" id="PS50966"/>
    </source>
</evidence>
<evidence type="ECO:0000313" key="4">
    <source>
        <dbReference type="Proteomes" id="UP000815325"/>
    </source>
</evidence>
<dbReference type="PANTHER" id="PTHR28498">
    <property type="entry name" value="ZINC FINGER SWIM DOMAIN-CONTAINING PROTEIN 7"/>
    <property type="match status" value="1"/>
</dbReference>
<sequence>MEPIRSLDSVGEESFRLLAQDCAASNGGVNDLILLSLAHIYGKNFNTAVEVVDEQRIVCFVGEKTQRSVVKVQGKSASDVYLVFPKHFCSCQAFFFKVVHENEAICCKHQLAARLALALGRCPIITISDVEIASMLAFGS</sequence>
<proteinExistence type="predicted"/>
<dbReference type="InterPro" id="IPR007527">
    <property type="entry name" value="Znf_SWIM"/>
</dbReference>
<evidence type="ECO:0000256" key="1">
    <source>
        <dbReference type="PROSITE-ProRule" id="PRU00325"/>
    </source>
</evidence>
<dbReference type="PROSITE" id="PS50966">
    <property type="entry name" value="ZF_SWIM"/>
    <property type="match status" value="1"/>
</dbReference>
<comment type="caution">
    <text evidence="3">The sequence shown here is derived from an EMBL/GenBank/DDBJ whole genome shotgun (WGS) entry which is preliminary data.</text>
</comment>
<evidence type="ECO:0000313" key="3">
    <source>
        <dbReference type="EMBL" id="KAF5840869.1"/>
    </source>
</evidence>
<keyword evidence="4" id="KW-1185">Reference proteome</keyword>
<reference evidence="3" key="1">
    <citation type="submission" date="2017-08" db="EMBL/GenBank/DDBJ databases">
        <authorList>
            <person name="Polle J.E."/>
            <person name="Barry K."/>
            <person name="Cushman J."/>
            <person name="Schmutz J."/>
            <person name="Tran D."/>
            <person name="Hathwaick L.T."/>
            <person name="Yim W.C."/>
            <person name="Jenkins J."/>
            <person name="Mckie-Krisberg Z.M."/>
            <person name="Prochnik S."/>
            <person name="Lindquist E."/>
            <person name="Dockter R.B."/>
            <person name="Adam C."/>
            <person name="Molina H."/>
            <person name="Bunkerborg J."/>
            <person name="Jin E."/>
            <person name="Buchheim M."/>
            <person name="Magnuson J."/>
        </authorList>
    </citation>
    <scope>NUCLEOTIDE SEQUENCE</scope>
    <source>
        <strain evidence="3">CCAP 19/18</strain>
    </source>
</reference>
<keyword evidence="1" id="KW-0862">Zinc</keyword>
<keyword evidence="1" id="KW-0479">Metal-binding</keyword>